<gene>
    <name evidence="4" type="ORF">FPZ08_13220</name>
</gene>
<evidence type="ECO:0000256" key="1">
    <source>
        <dbReference type="ARBA" id="ARBA00007274"/>
    </source>
</evidence>
<evidence type="ECO:0000256" key="3">
    <source>
        <dbReference type="PIRSR" id="PIRSR620019-2"/>
    </source>
</evidence>
<evidence type="ECO:0000313" key="4">
    <source>
        <dbReference type="EMBL" id="QDZ11633.1"/>
    </source>
</evidence>
<dbReference type="InterPro" id="IPR001451">
    <property type="entry name" value="Hexapep"/>
</dbReference>
<dbReference type="InterPro" id="IPR020019">
    <property type="entry name" value="AcTrfase_PglD-like"/>
</dbReference>
<feature type="site" description="Increases basicity of active site His" evidence="2">
    <location>
        <position position="128"/>
    </location>
</feature>
<dbReference type="EMBL" id="CP042304">
    <property type="protein sequence ID" value="QDZ11633.1"/>
    <property type="molecule type" value="Genomic_DNA"/>
</dbReference>
<dbReference type="PANTHER" id="PTHR43300">
    <property type="entry name" value="ACETYLTRANSFERASE"/>
    <property type="match status" value="1"/>
</dbReference>
<dbReference type="Gene3D" id="2.160.10.10">
    <property type="entry name" value="Hexapeptide repeat proteins"/>
    <property type="match status" value="1"/>
</dbReference>
<evidence type="ECO:0000256" key="2">
    <source>
        <dbReference type="PIRSR" id="PIRSR620019-1"/>
    </source>
</evidence>
<dbReference type="AlphaFoldDB" id="A0A5B8LTU0"/>
<dbReference type="InterPro" id="IPR011004">
    <property type="entry name" value="Trimer_LpxA-like_sf"/>
</dbReference>
<dbReference type="OrthoDB" id="9815592at2"/>
<accession>A0A5B8LTU0</accession>
<dbReference type="PANTHER" id="PTHR43300:SF7">
    <property type="entry name" value="UDP-N-ACETYLBACILLOSAMINE N-ACETYLTRANSFERASE"/>
    <property type="match status" value="1"/>
</dbReference>
<protein>
    <recommendedName>
        <fullName evidence="6">Acetyltransferase</fullName>
    </recommendedName>
</protein>
<feature type="active site" description="Proton acceptor" evidence="2">
    <location>
        <position position="127"/>
    </location>
</feature>
<feature type="binding site" evidence="3">
    <location>
        <position position="60"/>
    </location>
    <ligand>
        <name>substrate</name>
    </ligand>
</feature>
<evidence type="ECO:0000313" key="5">
    <source>
        <dbReference type="Proteomes" id="UP000315364"/>
    </source>
</evidence>
<reference evidence="4 5" key="1">
    <citation type="submission" date="2019-07" db="EMBL/GenBank/DDBJ databases">
        <title>Full genome sequence of Devosia sp. Gsoil 520.</title>
        <authorList>
            <person name="Im W.-T."/>
        </authorList>
    </citation>
    <scope>NUCLEOTIDE SEQUENCE [LARGE SCALE GENOMIC DNA]</scope>
    <source>
        <strain evidence="4 5">Gsoil 520</strain>
    </source>
</reference>
<keyword evidence="5" id="KW-1185">Reference proteome</keyword>
<sequence>MLAATRQWWSMRCSRGGHRRDQIAVVDQNAMRTGQQILGIEIGMLEWPSLMGRAVHVCIGDNAIRRRLWEDARKVGASLFTIVHPQASIGGEADLGGGVFVAAQAVIAPRARLGEGTIVNHGAVVDHDCRVGVFCHVAPQSSLAGGVILGDGVLVGAGANVLPRVIVNRNAVVGAGAVVVKDVLGGETVVGVPAGRRT</sequence>
<dbReference type="InterPro" id="IPR050179">
    <property type="entry name" value="Trans_hexapeptide_repeat"/>
</dbReference>
<dbReference type="KEGG" id="dea:FPZ08_13220"/>
<dbReference type="SUPFAM" id="SSF51161">
    <property type="entry name" value="Trimeric LpxA-like enzymes"/>
    <property type="match status" value="1"/>
</dbReference>
<comment type="similarity">
    <text evidence="1">Belongs to the transferase hexapeptide repeat family.</text>
</comment>
<feature type="binding site" evidence="3">
    <location>
        <position position="136"/>
    </location>
    <ligand>
        <name>acetyl-CoA</name>
        <dbReference type="ChEBI" id="CHEBI:57288"/>
    </ligand>
</feature>
<dbReference type="NCBIfam" id="TIGR03570">
    <property type="entry name" value="NeuD_NnaD"/>
    <property type="match status" value="1"/>
</dbReference>
<proteinExistence type="inferred from homology"/>
<dbReference type="Proteomes" id="UP000315364">
    <property type="component" value="Chromosome"/>
</dbReference>
<organism evidence="4 5">
    <name type="scientific">Devosia ginsengisoli</name>
    <dbReference type="NCBI Taxonomy" id="400770"/>
    <lineage>
        <taxon>Bacteria</taxon>
        <taxon>Pseudomonadati</taxon>
        <taxon>Pseudomonadota</taxon>
        <taxon>Alphaproteobacteria</taxon>
        <taxon>Hyphomicrobiales</taxon>
        <taxon>Devosiaceae</taxon>
        <taxon>Devosia</taxon>
    </lineage>
</organism>
<dbReference type="Pfam" id="PF00132">
    <property type="entry name" value="Hexapep"/>
    <property type="match status" value="1"/>
</dbReference>
<evidence type="ECO:0008006" key="6">
    <source>
        <dbReference type="Google" id="ProtNLM"/>
    </source>
</evidence>
<name>A0A5B8LTU0_9HYPH</name>